<dbReference type="GO" id="GO:0006508">
    <property type="term" value="P:proteolysis"/>
    <property type="evidence" value="ECO:0007669"/>
    <property type="project" value="UniProtKB-KW"/>
</dbReference>
<keyword evidence="7" id="KW-0732">Signal</keyword>
<dbReference type="FunFam" id="3.90.70.10:FF:000332">
    <property type="entry name" value="Cathepsin L1"/>
    <property type="match status" value="1"/>
</dbReference>
<evidence type="ECO:0000256" key="3">
    <source>
        <dbReference type="ARBA" id="ARBA00022801"/>
    </source>
</evidence>
<keyword evidence="5" id="KW-0865">Zymogen</keyword>
<dbReference type="InterPro" id="IPR000668">
    <property type="entry name" value="Peptidase_C1A_C"/>
</dbReference>
<evidence type="ECO:0000256" key="4">
    <source>
        <dbReference type="ARBA" id="ARBA00022807"/>
    </source>
</evidence>
<evidence type="ECO:0000259" key="8">
    <source>
        <dbReference type="SMART" id="SM00645"/>
    </source>
</evidence>
<dbReference type="OrthoDB" id="387093at2759"/>
<evidence type="ECO:0000259" key="9">
    <source>
        <dbReference type="SMART" id="SM00848"/>
    </source>
</evidence>
<keyword evidence="2" id="KW-0645">Protease</keyword>
<keyword evidence="3" id="KW-0378">Hydrolase</keyword>
<dbReference type="AlphaFoldDB" id="A0A8S9YKX3"/>
<dbReference type="InterPro" id="IPR025661">
    <property type="entry name" value="Pept_asp_AS"/>
</dbReference>
<dbReference type="PRINTS" id="PR00705">
    <property type="entry name" value="PAPAIN"/>
</dbReference>
<dbReference type="Gene3D" id="3.90.70.10">
    <property type="entry name" value="Cysteine proteinases"/>
    <property type="match status" value="1"/>
</dbReference>
<evidence type="ECO:0000256" key="6">
    <source>
        <dbReference type="ARBA" id="ARBA00023157"/>
    </source>
</evidence>
<keyword evidence="11" id="KW-1185">Reference proteome</keyword>
<comment type="similarity">
    <text evidence="1">Belongs to the peptidase C1 family.</text>
</comment>
<dbReference type="EMBL" id="JTDE01005955">
    <property type="protein sequence ID" value="KAF7246433.1"/>
    <property type="molecule type" value="Genomic_DNA"/>
</dbReference>
<keyword evidence="4" id="KW-0788">Thiol protease</keyword>
<evidence type="ECO:0000256" key="5">
    <source>
        <dbReference type="ARBA" id="ARBA00023145"/>
    </source>
</evidence>
<dbReference type="Proteomes" id="UP000822476">
    <property type="component" value="Unassembled WGS sequence"/>
</dbReference>
<evidence type="ECO:0000256" key="2">
    <source>
        <dbReference type="ARBA" id="ARBA00022670"/>
    </source>
</evidence>
<reference evidence="10" key="1">
    <citation type="submission" date="2019-07" db="EMBL/GenBank/DDBJ databases">
        <title>Annotation for the trematode Paragonimus miyazaki's.</title>
        <authorList>
            <person name="Choi Y.-J."/>
        </authorList>
    </citation>
    <scope>NUCLEOTIDE SEQUENCE</scope>
    <source>
        <strain evidence="10">Japan</strain>
    </source>
</reference>
<dbReference type="PROSITE" id="PS00640">
    <property type="entry name" value="THIOL_PROTEASE_ASN"/>
    <property type="match status" value="1"/>
</dbReference>
<dbReference type="InterPro" id="IPR039417">
    <property type="entry name" value="Peptidase_C1A_papain-like"/>
</dbReference>
<gene>
    <name evidence="10" type="ORF">EG68_10246</name>
</gene>
<evidence type="ECO:0000313" key="11">
    <source>
        <dbReference type="Proteomes" id="UP000822476"/>
    </source>
</evidence>
<dbReference type="PROSITE" id="PS00139">
    <property type="entry name" value="THIOL_PROTEASE_CYS"/>
    <property type="match status" value="1"/>
</dbReference>
<dbReference type="InterPro" id="IPR038765">
    <property type="entry name" value="Papain-like_cys_pep_sf"/>
</dbReference>
<evidence type="ECO:0000256" key="1">
    <source>
        <dbReference type="ARBA" id="ARBA00008455"/>
    </source>
</evidence>
<dbReference type="InterPro" id="IPR000169">
    <property type="entry name" value="Pept_cys_AS"/>
</dbReference>
<dbReference type="GO" id="GO:0008234">
    <property type="term" value="F:cysteine-type peptidase activity"/>
    <property type="evidence" value="ECO:0007669"/>
    <property type="project" value="UniProtKB-KW"/>
</dbReference>
<proteinExistence type="inferred from homology"/>
<dbReference type="SMART" id="SM00848">
    <property type="entry name" value="Inhibitor_I29"/>
    <property type="match status" value="1"/>
</dbReference>
<keyword evidence="6" id="KW-1015">Disulfide bond</keyword>
<dbReference type="SMART" id="SM00645">
    <property type="entry name" value="Pept_C1"/>
    <property type="match status" value="1"/>
</dbReference>
<dbReference type="InterPro" id="IPR013128">
    <property type="entry name" value="Peptidase_C1A"/>
</dbReference>
<feature type="domain" description="Peptidase C1A papain C-terminal" evidence="8">
    <location>
        <begin position="120"/>
        <end position="332"/>
    </location>
</feature>
<protein>
    <submittedName>
        <fullName evidence="10">Uncharacterized protein</fullName>
    </submittedName>
</protein>
<evidence type="ECO:0000313" key="10">
    <source>
        <dbReference type="EMBL" id="KAF7246433.1"/>
    </source>
</evidence>
<feature type="signal peptide" evidence="7">
    <location>
        <begin position="1"/>
        <end position="15"/>
    </location>
</feature>
<dbReference type="SUPFAM" id="SSF54001">
    <property type="entry name" value="Cysteine proteinases"/>
    <property type="match status" value="1"/>
</dbReference>
<name>A0A8S9YKX3_9TREM</name>
<dbReference type="CDD" id="cd02248">
    <property type="entry name" value="Peptidase_C1A"/>
    <property type="match status" value="1"/>
</dbReference>
<dbReference type="Pfam" id="PF00112">
    <property type="entry name" value="Peptidase_C1"/>
    <property type="match status" value="1"/>
</dbReference>
<accession>A0A8S9YKX3</accession>
<feature type="domain" description="Cathepsin propeptide inhibitor" evidence="9">
    <location>
        <begin position="37"/>
        <end position="93"/>
    </location>
</feature>
<evidence type="ECO:0000256" key="7">
    <source>
        <dbReference type="SAM" id="SignalP"/>
    </source>
</evidence>
<feature type="chain" id="PRO_5035820594" evidence="7">
    <location>
        <begin position="16"/>
        <end position="334"/>
    </location>
</feature>
<comment type="caution">
    <text evidence="10">The sequence shown here is derived from an EMBL/GenBank/DDBJ whole genome shotgun (WGS) entry which is preliminary data.</text>
</comment>
<dbReference type="Pfam" id="PF08246">
    <property type="entry name" value="Inhibitor_I29"/>
    <property type="match status" value="1"/>
</dbReference>
<dbReference type="InterPro" id="IPR013201">
    <property type="entry name" value="Prot_inhib_I29"/>
</dbReference>
<sequence length="334" mass="37784">MKLLIVTLCLGLAVAVKLQKPTEFLYYRDPDNARELYEEFKRKYNKRFSSDDDEYRFTVFKNNLMRAELYQTLEQGTAEYGITQFSDLTAEEFTDLYANAKLKNHARTSKEIDIKNVKHLPDSIDWRSLGAVNPVEQQGACGSCWAFSTIGNVEGQWFKKTGNLIVLSKQQLLDCDKVDEGCNGGYPMDAYKELKRMGGVESQSTYPYTGRQSSQCWLDKSLFVAYLNDSVMLPKDELKQAAWLADNGPLSVALNADQLQFYRRGISHPPDYLCPASGLNHAVLSVGYGSENGTPYWIVKNSWGTRWGENGYFRIYRGDGTCGINDYVTTAIIA</sequence>
<dbReference type="PANTHER" id="PTHR12411">
    <property type="entry name" value="CYSTEINE PROTEASE FAMILY C1-RELATED"/>
    <property type="match status" value="1"/>
</dbReference>
<organism evidence="10 11">
    <name type="scientific">Paragonimus skrjabini miyazakii</name>
    <dbReference type="NCBI Taxonomy" id="59628"/>
    <lineage>
        <taxon>Eukaryota</taxon>
        <taxon>Metazoa</taxon>
        <taxon>Spiralia</taxon>
        <taxon>Lophotrochozoa</taxon>
        <taxon>Platyhelminthes</taxon>
        <taxon>Trematoda</taxon>
        <taxon>Digenea</taxon>
        <taxon>Plagiorchiida</taxon>
        <taxon>Troglotremata</taxon>
        <taxon>Troglotrematidae</taxon>
        <taxon>Paragonimus</taxon>
    </lineage>
</organism>